<evidence type="ECO:0000259" key="1">
    <source>
        <dbReference type="SMART" id="SM00635"/>
    </source>
</evidence>
<protein>
    <submittedName>
        <fullName evidence="2">Tail fiber protein</fullName>
    </submittedName>
</protein>
<evidence type="ECO:0000313" key="2">
    <source>
        <dbReference type="EMBL" id="MFC6122776.1"/>
    </source>
</evidence>
<comment type="caution">
    <text evidence="2">The sequence shown here is derived from an EMBL/GenBank/DDBJ whole genome shotgun (WGS) entry which is preliminary data.</text>
</comment>
<reference evidence="3" key="1">
    <citation type="journal article" date="2019" name="Int. J. Syst. Evol. Microbiol.">
        <title>The Global Catalogue of Microorganisms (GCM) 10K type strain sequencing project: providing services to taxonomists for standard genome sequencing and annotation.</title>
        <authorList>
            <consortium name="The Broad Institute Genomics Platform"/>
            <consortium name="The Broad Institute Genome Sequencing Center for Infectious Disease"/>
            <person name="Wu L."/>
            <person name="Ma J."/>
        </authorList>
    </citation>
    <scope>NUCLEOTIDE SEQUENCE [LARGE SCALE GENOMIC DNA]</scope>
    <source>
        <strain evidence="3">JCM30009</strain>
    </source>
</reference>
<organism evidence="2 3">
    <name type="scientific">Citrobacter bitternis</name>
    <dbReference type="NCBI Taxonomy" id="1585982"/>
    <lineage>
        <taxon>Bacteria</taxon>
        <taxon>Pseudomonadati</taxon>
        <taxon>Pseudomonadota</taxon>
        <taxon>Gammaproteobacteria</taxon>
        <taxon>Enterobacterales</taxon>
        <taxon>Enterobacteriaceae</taxon>
        <taxon>Citrobacter</taxon>
    </lineage>
</organism>
<dbReference type="InterPro" id="IPR003343">
    <property type="entry name" value="Big_2"/>
</dbReference>
<dbReference type="Gene3D" id="2.60.40.1080">
    <property type="match status" value="2"/>
</dbReference>
<dbReference type="InterPro" id="IPR051934">
    <property type="entry name" value="Phage_Tail_Fiber_Structural"/>
</dbReference>
<sequence>MDQKFFRVPFAQSGDTQSIPDSADSNGFVSYAKGWGVDYAKDPNADINAKPVEREAMNSVLNAITTAVRQYQTNGYPEWISTANNNGAAYGYDAGVVVEYNGALYLSLSGNNTATPGANVAKWQSYIQREATAEEALAGDGATQVMTPRRTKALASYLDEQLKTTITTALSPFILPVGAIVLWGNAMPPSGWLELNGQAFNTGENPELAALYPSGRVPDWRGRFVRAWAHGSTIDPDSGRVIGSTQEDAIRNITGRFSNEALFTAGATGVSGPKGVFTLEAEAGKHISSNIGNGAQAISFDASRVVPTANENRPKNVAAMYIIKTDKAEAETGAKTPSAVVISPAAVTINSGTSRQFSGTVLPALLAGGYPVSWSVSDGALGSIDSNGLYTSLAGKSGTQTIIASISTGLTATATVTQQVYLTNITIGTAPSALLAGNSYSLPVTYSPATYTEMVNAASSDASVAALAADGSLTITGAGTTTLTLTGASSGVTASITITATEVAAKEIYLQIADNLSEISSAGASAMQAARGNLGLKTLATKDALSAGDVGAVPQASTTLGTEDLNTITSPGRKFQSLTSNATTARHYPVVLPGMLDVIKTADNSLRQIYYPYNSTDVYHRFCVNVVATTLVFSEWASSGNFLSAASNLADVADKATARSNLGVGYTVSTQAAPINASGYADGYMWYQVEE</sequence>
<feature type="domain" description="BIG2" evidence="1">
    <location>
        <begin position="336"/>
        <end position="416"/>
    </location>
</feature>
<dbReference type="Gene3D" id="3.90.1340.10">
    <property type="entry name" value="Phage tail collar domain"/>
    <property type="match status" value="1"/>
</dbReference>
<dbReference type="InterPro" id="IPR037053">
    <property type="entry name" value="Phage_tail_collar_dom_sf"/>
</dbReference>
<evidence type="ECO:0000313" key="3">
    <source>
        <dbReference type="Proteomes" id="UP001596169"/>
    </source>
</evidence>
<dbReference type="SUPFAM" id="SSF49373">
    <property type="entry name" value="Invasin/intimin cell-adhesion fragments"/>
    <property type="match status" value="1"/>
</dbReference>
<name>A0ABW1Q362_9ENTR</name>
<dbReference type="RefSeq" id="WP_108701637.1">
    <property type="nucleotide sequence ID" value="NZ_JBHSRG010000010.1"/>
</dbReference>
<proteinExistence type="predicted"/>
<feature type="domain" description="BIG2" evidence="1">
    <location>
        <begin position="421"/>
        <end position="497"/>
    </location>
</feature>
<dbReference type="CDD" id="cd19958">
    <property type="entry name" value="pyocin_knob"/>
    <property type="match status" value="1"/>
</dbReference>
<keyword evidence="3" id="KW-1185">Reference proteome</keyword>
<dbReference type="PANTHER" id="PTHR35191:SF1">
    <property type="entry name" value="PROPHAGE SIDE TAIL FIBER PROTEIN HOMOLOG STFQ-RELATED"/>
    <property type="match status" value="1"/>
</dbReference>
<dbReference type="EMBL" id="JBHSRG010000010">
    <property type="protein sequence ID" value="MFC6122776.1"/>
    <property type="molecule type" value="Genomic_DNA"/>
</dbReference>
<dbReference type="SUPFAM" id="SSF88874">
    <property type="entry name" value="Receptor-binding domain of short tail fibre protein gp12"/>
    <property type="match status" value="1"/>
</dbReference>
<dbReference type="InterPro" id="IPR008964">
    <property type="entry name" value="Invasin/intimin_cell_adhesion"/>
</dbReference>
<dbReference type="PANTHER" id="PTHR35191">
    <property type="entry name" value="PROPHAGE SIDE TAIL FIBER PROTEIN HOMOLOG STFQ-RELATED"/>
    <property type="match status" value="1"/>
</dbReference>
<dbReference type="InterPro" id="IPR011083">
    <property type="entry name" value="Phage_tail_collar_dom"/>
</dbReference>
<accession>A0ABW1Q362</accession>
<dbReference type="Proteomes" id="UP001596169">
    <property type="component" value="Unassembled WGS sequence"/>
</dbReference>
<gene>
    <name evidence="2" type="ORF">ACFPZP_17110</name>
</gene>
<dbReference type="Pfam" id="PF07484">
    <property type="entry name" value="Collar"/>
    <property type="match status" value="1"/>
</dbReference>
<dbReference type="SMART" id="SM00635">
    <property type="entry name" value="BID_2"/>
    <property type="match status" value="2"/>
</dbReference>